<keyword evidence="1 2" id="KW-0728">SH3 domain</keyword>
<gene>
    <name evidence="4" type="ORF">MNOR_LOCUS4696</name>
</gene>
<dbReference type="GO" id="GO:0031267">
    <property type="term" value="F:small GTPase binding"/>
    <property type="evidence" value="ECO:0007669"/>
    <property type="project" value="TreeGrafter"/>
</dbReference>
<dbReference type="GO" id="GO:0007264">
    <property type="term" value="P:small GTPase-mediated signal transduction"/>
    <property type="evidence" value="ECO:0007669"/>
    <property type="project" value="InterPro"/>
</dbReference>
<evidence type="ECO:0000256" key="1">
    <source>
        <dbReference type="ARBA" id="ARBA00022443"/>
    </source>
</evidence>
<dbReference type="InterPro" id="IPR036028">
    <property type="entry name" value="SH3-like_dom_sf"/>
</dbReference>
<keyword evidence="5" id="KW-1185">Reference proteome</keyword>
<dbReference type="Gene3D" id="2.30.30.40">
    <property type="entry name" value="SH3 Domains"/>
    <property type="match status" value="1"/>
</dbReference>
<dbReference type="GO" id="GO:0005886">
    <property type="term" value="C:plasma membrane"/>
    <property type="evidence" value="ECO:0007669"/>
    <property type="project" value="TreeGrafter"/>
</dbReference>
<name>A0AAV2PW47_MEGNR</name>
<dbReference type="InterPro" id="IPR001452">
    <property type="entry name" value="SH3_domain"/>
</dbReference>
<organism evidence="4 5">
    <name type="scientific">Meganyctiphanes norvegica</name>
    <name type="common">Northern krill</name>
    <name type="synonym">Thysanopoda norvegica</name>
    <dbReference type="NCBI Taxonomy" id="48144"/>
    <lineage>
        <taxon>Eukaryota</taxon>
        <taxon>Metazoa</taxon>
        <taxon>Ecdysozoa</taxon>
        <taxon>Arthropoda</taxon>
        <taxon>Crustacea</taxon>
        <taxon>Multicrustacea</taxon>
        <taxon>Malacostraca</taxon>
        <taxon>Eumalacostraca</taxon>
        <taxon>Eucarida</taxon>
        <taxon>Euphausiacea</taxon>
        <taxon>Euphausiidae</taxon>
        <taxon>Meganyctiphanes</taxon>
    </lineage>
</organism>
<evidence type="ECO:0000256" key="2">
    <source>
        <dbReference type="PROSITE-ProRule" id="PRU00192"/>
    </source>
</evidence>
<dbReference type="Proteomes" id="UP001497623">
    <property type="component" value="Unassembled WGS sequence"/>
</dbReference>
<feature type="domain" description="SH3" evidence="3">
    <location>
        <begin position="6"/>
        <end position="68"/>
    </location>
</feature>
<reference evidence="4 5" key="1">
    <citation type="submission" date="2024-05" db="EMBL/GenBank/DDBJ databases">
        <authorList>
            <person name="Wallberg A."/>
        </authorList>
    </citation>
    <scope>NUCLEOTIDE SEQUENCE [LARGE SCALE GENOMIC DNA]</scope>
</reference>
<dbReference type="PANTHER" id="PTHR45653:SF12">
    <property type="entry name" value="SPONGE, ISOFORM E"/>
    <property type="match status" value="1"/>
</dbReference>
<dbReference type="PROSITE" id="PS50002">
    <property type="entry name" value="SH3"/>
    <property type="match status" value="1"/>
</dbReference>
<dbReference type="EMBL" id="CAXKWB010001738">
    <property type="protein sequence ID" value="CAL4065331.1"/>
    <property type="molecule type" value="Genomic_DNA"/>
</dbReference>
<evidence type="ECO:0000259" key="3">
    <source>
        <dbReference type="PROSITE" id="PS50002"/>
    </source>
</evidence>
<dbReference type="CDD" id="cd11872">
    <property type="entry name" value="SH3_DOCK_AB"/>
    <property type="match status" value="1"/>
</dbReference>
<dbReference type="FunFam" id="2.30.30.40:FF:000057">
    <property type="entry name" value="Dedicator of cytokinesis protein 4"/>
    <property type="match status" value="1"/>
</dbReference>
<dbReference type="GO" id="GO:0005085">
    <property type="term" value="F:guanyl-nucleotide exchange factor activity"/>
    <property type="evidence" value="ECO:0007669"/>
    <property type="project" value="InterPro"/>
</dbReference>
<accession>A0AAV2PW47</accession>
<dbReference type="SUPFAM" id="SSF50044">
    <property type="entry name" value="SH3-domain"/>
    <property type="match status" value="1"/>
</dbReference>
<dbReference type="SMART" id="SM00326">
    <property type="entry name" value="SH3"/>
    <property type="match status" value="1"/>
</dbReference>
<sequence>MWNPTKNQKFGVVIYNFHHDEILQALRLDVGETVQILEECQGWYRGFSTKNRNVKGIFPASFIHLKPFRIDNEGHYDSLVKCQEIQKDVCVRGEGVMVFSNLVVRLGPAIDLW</sequence>
<protein>
    <recommendedName>
        <fullName evidence="3">SH3 domain-containing protein</fullName>
    </recommendedName>
</protein>
<comment type="caution">
    <text evidence="4">The sequence shown here is derived from an EMBL/GenBank/DDBJ whole genome shotgun (WGS) entry which is preliminary data.</text>
</comment>
<feature type="non-terminal residue" evidence="4">
    <location>
        <position position="113"/>
    </location>
</feature>
<proteinExistence type="predicted"/>
<evidence type="ECO:0000313" key="4">
    <source>
        <dbReference type="EMBL" id="CAL4065331.1"/>
    </source>
</evidence>
<evidence type="ECO:0000313" key="5">
    <source>
        <dbReference type="Proteomes" id="UP001497623"/>
    </source>
</evidence>
<dbReference type="InterPro" id="IPR026791">
    <property type="entry name" value="DOCK"/>
</dbReference>
<dbReference type="PANTHER" id="PTHR45653">
    <property type="entry name" value="DEDICATOR OF CYTOKINESIS"/>
    <property type="match status" value="1"/>
</dbReference>
<dbReference type="GO" id="GO:0005737">
    <property type="term" value="C:cytoplasm"/>
    <property type="evidence" value="ECO:0007669"/>
    <property type="project" value="TreeGrafter"/>
</dbReference>
<dbReference type="AlphaFoldDB" id="A0AAV2PW47"/>